<reference evidence="7" key="1">
    <citation type="journal article" date="2020" name="New Phytol.">
        <title>Comparative genomics reveals dynamic genome evolution in host specialist ectomycorrhizal fungi.</title>
        <authorList>
            <person name="Lofgren L.A."/>
            <person name="Nguyen N.H."/>
            <person name="Vilgalys R."/>
            <person name="Ruytinx J."/>
            <person name="Liao H.L."/>
            <person name="Branco S."/>
            <person name="Kuo A."/>
            <person name="LaButti K."/>
            <person name="Lipzen A."/>
            <person name="Andreopoulos W."/>
            <person name="Pangilinan J."/>
            <person name="Riley R."/>
            <person name="Hundley H."/>
            <person name="Na H."/>
            <person name="Barry K."/>
            <person name="Grigoriev I.V."/>
            <person name="Stajich J.E."/>
            <person name="Kennedy P.G."/>
        </authorList>
    </citation>
    <scope>NUCLEOTIDE SEQUENCE</scope>
    <source>
        <strain evidence="7">FC423</strain>
    </source>
</reference>
<evidence type="ECO:0000256" key="6">
    <source>
        <dbReference type="SAM" id="Phobius"/>
    </source>
</evidence>
<comment type="caution">
    <text evidence="7">The sequence shown here is derived from an EMBL/GenBank/DDBJ whole genome shotgun (WGS) entry which is preliminary data.</text>
</comment>
<accession>A0A9P7EWX8</accession>
<dbReference type="PANTHER" id="PTHR31465">
    <property type="entry name" value="PROTEIN RTA1-RELATED"/>
    <property type="match status" value="1"/>
</dbReference>
<feature type="compositionally biased region" description="Acidic residues" evidence="5">
    <location>
        <begin position="293"/>
        <end position="308"/>
    </location>
</feature>
<evidence type="ECO:0000256" key="5">
    <source>
        <dbReference type="SAM" id="MobiDB-lite"/>
    </source>
</evidence>
<organism evidence="7 8">
    <name type="scientific">Suillus discolor</name>
    <dbReference type="NCBI Taxonomy" id="1912936"/>
    <lineage>
        <taxon>Eukaryota</taxon>
        <taxon>Fungi</taxon>
        <taxon>Dikarya</taxon>
        <taxon>Basidiomycota</taxon>
        <taxon>Agaricomycotina</taxon>
        <taxon>Agaricomycetes</taxon>
        <taxon>Agaricomycetidae</taxon>
        <taxon>Boletales</taxon>
        <taxon>Suillineae</taxon>
        <taxon>Suillaceae</taxon>
        <taxon>Suillus</taxon>
    </lineage>
</organism>
<feature type="transmembrane region" description="Helical" evidence="6">
    <location>
        <begin position="90"/>
        <end position="112"/>
    </location>
</feature>
<keyword evidence="3 6" id="KW-1133">Transmembrane helix</keyword>
<keyword evidence="4 6" id="KW-0472">Membrane</keyword>
<feature type="transmembrane region" description="Helical" evidence="6">
    <location>
        <begin position="124"/>
        <end position="145"/>
    </location>
</feature>
<dbReference type="AlphaFoldDB" id="A0A9P7EWX8"/>
<dbReference type="Proteomes" id="UP000823399">
    <property type="component" value="Unassembled WGS sequence"/>
</dbReference>
<dbReference type="PANTHER" id="PTHR31465:SF9">
    <property type="entry name" value="SPHINGOID LONG-CHAIN BASE TRANSPORTER RSB1"/>
    <property type="match status" value="1"/>
</dbReference>
<feature type="transmembrane region" description="Helical" evidence="6">
    <location>
        <begin position="165"/>
        <end position="189"/>
    </location>
</feature>
<dbReference type="EMBL" id="JABBWM010000077">
    <property type="protein sequence ID" value="KAG2094859.1"/>
    <property type="molecule type" value="Genomic_DNA"/>
</dbReference>
<evidence type="ECO:0000313" key="7">
    <source>
        <dbReference type="EMBL" id="KAG2094859.1"/>
    </source>
</evidence>
<keyword evidence="8" id="KW-1185">Reference proteome</keyword>
<dbReference type="InterPro" id="IPR007568">
    <property type="entry name" value="RTA1"/>
</dbReference>
<dbReference type="GO" id="GO:0000324">
    <property type="term" value="C:fungal-type vacuole"/>
    <property type="evidence" value="ECO:0007669"/>
    <property type="project" value="TreeGrafter"/>
</dbReference>
<dbReference type="GeneID" id="64694842"/>
<feature type="transmembrane region" description="Helical" evidence="6">
    <location>
        <begin position="20"/>
        <end position="38"/>
    </location>
</feature>
<evidence type="ECO:0000256" key="2">
    <source>
        <dbReference type="ARBA" id="ARBA00022692"/>
    </source>
</evidence>
<name>A0A9P7EWX8_9AGAM</name>
<gene>
    <name evidence="7" type="ORF">F5147DRAFT_619030</name>
</gene>
<dbReference type="Pfam" id="PF04479">
    <property type="entry name" value="RTA1"/>
    <property type="match status" value="1"/>
</dbReference>
<feature type="transmembrane region" description="Helical" evidence="6">
    <location>
        <begin position="217"/>
        <end position="237"/>
    </location>
</feature>
<feature type="transmembrane region" description="Helical" evidence="6">
    <location>
        <begin position="257"/>
        <end position="275"/>
    </location>
</feature>
<evidence type="ECO:0000256" key="3">
    <source>
        <dbReference type="ARBA" id="ARBA00022989"/>
    </source>
</evidence>
<sequence>MSPSVFEASQLPHQNPVGPYTYVPTEWICVLFLVLYSISTIIHLSQAIKFRLWWMLPTATFAGVLEILGWSARLWSSHSPKLLTPYEMQLVGTIIAPTPLVAANFIILGKIINQVGPQYSRLTPKLYTIIFCCFDVICLIVQAFGGASAAHAVSQDTSAAMGANIMLGGIAAQLFAIVVYVTLASEFFLRLKYNSPFRHVEQPRVLEKGQSAVSKNLRVLICAMAFCTLCIFIRSIYRTVELAGGWFGPVITTQHYFDWLDGAMVTLAIYSLNFFHPGMWLNKEGPTGHDLEQADEEEEEAADEEAAA</sequence>
<proteinExistence type="predicted"/>
<evidence type="ECO:0000313" key="8">
    <source>
        <dbReference type="Proteomes" id="UP000823399"/>
    </source>
</evidence>
<evidence type="ECO:0000256" key="1">
    <source>
        <dbReference type="ARBA" id="ARBA00004141"/>
    </source>
</evidence>
<dbReference type="RefSeq" id="XP_041287672.1">
    <property type="nucleotide sequence ID" value="XM_041432583.1"/>
</dbReference>
<protein>
    <submittedName>
        <fullName evidence="7">RTA1 like protein-domain-containing protein</fullName>
    </submittedName>
</protein>
<feature type="transmembrane region" description="Helical" evidence="6">
    <location>
        <begin position="50"/>
        <end position="70"/>
    </location>
</feature>
<keyword evidence="2 6" id="KW-0812">Transmembrane</keyword>
<dbReference type="OrthoDB" id="3358017at2759"/>
<dbReference type="GO" id="GO:0005886">
    <property type="term" value="C:plasma membrane"/>
    <property type="evidence" value="ECO:0007669"/>
    <property type="project" value="TreeGrafter"/>
</dbReference>
<evidence type="ECO:0000256" key="4">
    <source>
        <dbReference type="ARBA" id="ARBA00023136"/>
    </source>
</evidence>
<comment type="subcellular location">
    <subcellularLocation>
        <location evidence="1">Membrane</location>
        <topology evidence="1">Multi-pass membrane protein</topology>
    </subcellularLocation>
</comment>
<feature type="region of interest" description="Disordered" evidence="5">
    <location>
        <begin position="286"/>
        <end position="308"/>
    </location>
</feature>